<name>X1M0C3_9ZZZZ</name>
<gene>
    <name evidence="1" type="ORF">S03H2_72363</name>
</gene>
<dbReference type="EMBL" id="BARU01048876">
    <property type="protein sequence ID" value="GAH99853.1"/>
    <property type="molecule type" value="Genomic_DNA"/>
</dbReference>
<dbReference type="AlphaFoldDB" id="X1M0C3"/>
<feature type="non-terminal residue" evidence="1">
    <location>
        <position position="1"/>
    </location>
</feature>
<evidence type="ECO:0000313" key="1">
    <source>
        <dbReference type="EMBL" id="GAH99853.1"/>
    </source>
</evidence>
<reference evidence="1" key="1">
    <citation type="journal article" date="2014" name="Front. Microbiol.">
        <title>High frequency of phylogenetically diverse reductive dehalogenase-homologous genes in deep subseafloor sedimentary metagenomes.</title>
        <authorList>
            <person name="Kawai M."/>
            <person name="Futagami T."/>
            <person name="Toyoda A."/>
            <person name="Takaki Y."/>
            <person name="Nishi S."/>
            <person name="Hori S."/>
            <person name="Arai W."/>
            <person name="Tsubouchi T."/>
            <person name="Morono Y."/>
            <person name="Uchiyama I."/>
            <person name="Ito T."/>
            <person name="Fujiyama A."/>
            <person name="Inagaki F."/>
            <person name="Takami H."/>
        </authorList>
    </citation>
    <scope>NUCLEOTIDE SEQUENCE</scope>
    <source>
        <strain evidence="1">Expedition CK06-06</strain>
    </source>
</reference>
<comment type="caution">
    <text evidence="1">The sequence shown here is derived from an EMBL/GenBank/DDBJ whole genome shotgun (WGS) entry which is preliminary data.</text>
</comment>
<protein>
    <submittedName>
        <fullName evidence="1">Uncharacterized protein</fullName>
    </submittedName>
</protein>
<organism evidence="1">
    <name type="scientific">marine sediment metagenome</name>
    <dbReference type="NCBI Taxonomy" id="412755"/>
    <lineage>
        <taxon>unclassified sequences</taxon>
        <taxon>metagenomes</taxon>
        <taxon>ecological metagenomes</taxon>
    </lineage>
</organism>
<accession>X1M0C3</accession>
<proteinExistence type="predicted"/>
<sequence>WSKMITSDNDFSSLFLVYRISYIGKKIEQIDRIQNSEE</sequence>